<keyword evidence="1" id="KW-0805">Transcription regulation</keyword>
<keyword evidence="6" id="KW-1185">Reference proteome</keyword>
<reference evidence="5 6" key="1">
    <citation type="submission" date="2016-07" db="EMBL/GenBank/DDBJ databases">
        <title>Draft Genome Sequence of Methylobrevis pamukkalensis PK2.</title>
        <authorList>
            <person name="Vasilenko O.V."/>
            <person name="Doronina N.V."/>
            <person name="Shmareva M.N."/>
            <person name="Tarlachkov S.V."/>
            <person name="Mustakhimov I."/>
            <person name="Trotsenko Y.A."/>
        </authorList>
    </citation>
    <scope>NUCLEOTIDE SEQUENCE [LARGE SCALE GENOMIC DNA]</scope>
    <source>
        <strain evidence="5 6">PK2</strain>
    </source>
</reference>
<dbReference type="AlphaFoldDB" id="A0A1E3H6D3"/>
<feature type="region of interest" description="Disordered" evidence="3">
    <location>
        <begin position="185"/>
        <end position="207"/>
    </location>
</feature>
<dbReference type="Proteomes" id="UP000094622">
    <property type="component" value="Unassembled WGS sequence"/>
</dbReference>
<evidence type="ECO:0000313" key="5">
    <source>
        <dbReference type="EMBL" id="ODN71695.1"/>
    </source>
</evidence>
<evidence type="ECO:0000256" key="1">
    <source>
        <dbReference type="ARBA" id="ARBA00023015"/>
    </source>
</evidence>
<dbReference type="InterPro" id="IPR009282">
    <property type="entry name" value="DUF937"/>
</dbReference>
<feature type="domain" description="Sox C-terminal" evidence="4">
    <location>
        <begin position="154"/>
        <end position="238"/>
    </location>
</feature>
<gene>
    <name evidence="5" type="ORF">A6302_00939</name>
</gene>
<dbReference type="OrthoDB" id="5526542at2"/>
<comment type="caution">
    <text evidence="5">The sequence shown here is derived from an EMBL/GenBank/DDBJ whole genome shotgun (WGS) entry which is preliminary data.</text>
</comment>
<sequence length="238" mass="25954">MYTFTDLMRQAQNGRALENFASSFGMTPHDVEKLMATMLPVYAMGLQRSMTPAADPFGFFAMLKTGPFRPAFESFETAMSAQAQDAGREAMARIFGSKEAAKAVADQVALVTGIGNDIVARIMPAFTSTLLGGVGREIEKTPFAAMMETWQKTFMPAAAPAPKEAPFNPFTGPFTAPFESFMKGYAESKPEPAPPPPPEPEPTTDGLATLKHMFNAGLEMQDTNRRAFERILESYQKA</sequence>
<dbReference type="RefSeq" id="WP_069305987.1">
    <property type="nucleotide sequence ID" value="NZ_MCRJ01000015.1"/>
</dbReference>
<proteinExistence type="predicted"/>
<accession>A0A1E3H6D3</accession>
<evidence type="ECO:0000256" key="2">
    <source>
        <dbReference type="ARBA" id="ARBA00023163"/>
    </source>
</evidence>
<dbReference type="Pfam" id="PF06078">
    <property type="entry name" value="DUF937"/>
    <property type="match status" value="1"/>
</dbReference>
<protein>
    <recommendedName>
        <fullName evidence="4">Sox C-terminal domain-containing protein</fullName>
    </recommendedName>
</protein>
<evidence type="ECO:0000313" key="6">
    <source>
        <dbReference type="Proteomes" id="UP000094622"/>
    </source>
</evidence>
<evidence type="ECO:0000259" key="4">
    <source>
        <dbReference type="PROSITE" id="PS51516"/>
    </source>
</evidence>
<dbReference type="EMBL" id="MCRJ01000015">
    <property type="protein sequence ID" value="ODN71695.1"/>
    <property type="molecule type" value="Genomic_DNA"/>
</dbReference>
<organism evidence="5 6">
    <name type="scientific">Methylobrevis pamukkalensis</name>
    <dbReference type="NCBI Taxonomy" id="1439726"/>
    <lineage>
        <taxon>Bacteria</taxon>
        <taxon>Pseudomonadati</taxon>
        <taxon>Pseudomonadota</taxon>
        <taxon>Alphaproteobacteria</taxon>
        <taxon>Hyphomicrobiales</taxon>
        <taxon>Pleomorphomonadaceae</taxon>
        <taxon>Methylobrevis</taxon>
    </lineage>
</organism>
<dbReference type="InterPro" id="IPR021934">
    <property type="entry name" value="Sox_C"/>
</dbReference>
<name>A0A1E3H6D3_9HYPH</name>
<evidence type="ECO:0000256" key="3">
    <source>
        <dbReference type="SAM" id="MobiDB-lite"/>
    </source>
</evidence>
<dbReference type="PROSITE" id="PS51516">
    <property type="entry name" value="SOX_C"/>
    <property type="match status" value="1"/>
</dbReference>
<feature type="compositionally biased region" description="Pro residues" evidence="3">
    <location>
        <begin position="191"/>
        <end position="201"/>
    </location>
</feature>
<keyword evidence="2" id="KW-0804">Transcription</keyword>